<dbReference type="GO" id="GO:0046982">
    <property type="term" value="F:protein heterodimerization activity"/>
    <property type="evidence" value="ECO:0007669"/>
    <property type="project" value="InterPro"/>
</dbReference>
<protein>
    <recommendedName>
        <fullName evidence="5">Bromodomain associated domain-containing protein</fullName>
    </recommendedName>
</protein>
<dbReference type="PANTHER" id="PTHR46469:SF1">
    <property type="entry name" value="TRANSCRIPTION INITIATION FACTOR TFIID SUBUNIT 8"/>
    <property type="match status" value="1"/>
</dbReference>
<dbReference type="InParanoid" id="G4T559"/>
<name>G4T559_SERID</name>
<keyword evidence="7" id="KW-1185">Reference proteome</keyword>
<dbReference type="InterPro" id="IPR006565">
    <property type="entry name" value="BTP"/>
</dbReference>
<dbReference type="Pfam" id="PF07524">
    <property type="entry name" value="Bromo_TP"/>
    <property type="match status" value="1"/>
</dbReference>
<evidence type="ECO:0000256" key="1">
    <source>
        <dbReference type="ARBA" id="ARBA00004123"/>
    </source>
</evidence>
<dbReference type="GO" id="GO:0005669">
    <property type="term" value="C:transcription factor TFIID complex"/>
    <property type="evidence" value="ECO:0007669"/>
    <property type="project" value="InterPro"/>
</dbReference>
<accession>G4T559</accession>
<keyword evidence="4" id="KW-0539">Nucleus</keyword>
<evidence type="ECO:0000313" key="6">
    <source>
        <dbReference type="EMBL" id="CCA66465.1"/>
    </source>
</evidence>
<evidence type="ECO:0000313" key="7">
    <source>
        <dbReference type="Proteomes" id="UP000007148"/>
    </source>
</evidence>
<keyword evidence="3" id="KW-0804">Transcription</keyword>
<sequence>MEEALHAHLRPSILKILHSQGITKASSISLQVLSSLCDKYLKSLVASCQEYANHAGRDSLQVYDVFQSLEEMGTVLEDLRDYLEVDGGVQLSAGVDRPAGADATGLQRYANVVSARKEAELNDFKGKLQDFLLKTRLLFPISPFPLLLPSFRSLRGLDEPAYKIFQ</sequence>
<dbReference type="EMBL" id="CAFZ01000002">
    <property type="protein sequence ID" value="CCA66465.1"/>
    <property type="molecule type" value="Genomic_DNA"/>
</dbReference>
<organism evidence="6 7">
    <name type="scientific">Serendipita indica (strain DSM 11827)</name>
    <name type="common">Root endophyte fungus</name>
    <name type="synonym">Piriformospora indica</name>
    <dbReference type="NCBI Taxonomy" id="1109443"/>
    <lineage>
        <taxon>Eukaryota</taxon>
        <taxon>Fungi</taxon>
        <taxon>Dikarya</taxon>
        <taxon>Basidiomycota</taxon>
        <taxon>Agaricomycotina</taxon>
        <taxon>Agaricomycetes</taxon>
        <taxon>Sebacinales</taxon>
        <taxon>Serendipitaceae</taxon>
        <taxon>Serendipita</taxon>
    </lineage>
</organism>
<dbReference type="PANTHER" id="PTHR46469">
    <property type="entry name" value="TRANSCRIPTION INITIATION FACTOR TFIID SUBUNIT 8"/>
    <property type="match status" value="1"/>
</dbReference>
<dbReference type="HOGENOM" id="CLU_136346_0_0_1"/>
<dbReference type="CDD" id="cd00076">
    <property type="entry name" value="HFD_SF"/>
    <property type="match status" value="1"/>
</dbReference>
<dbReference type="eggNOG" id="ENOG502SDD1">
    <property type="taxonomic scope" value="Eukaryota"/>
</dbReference>
<dbReference type="Proteomes" id="UP000007148">
    <property type="component" value="Unassembled WGS sequence"/>
</dbReference>
<dbReference type="GO" id="GO:0006367">
    <property type="term" value="P:transcription initiation at RNA polymerase II promoter"/>
    <property type="evidence" value="ECO:0007669"/>
    <property type="project" value="TreeGrafter"/>
</dbReference>
<gene>
    <name evidence="6" type="ORF">PIIN_00151</name>
</gene>
<dbReference type="InterPro" id="IPR037818">
    <property type="entry name" value="TAF8"/>
</dbReference>
<dbReference type="InterPro" id="IPR009072">
    <property type="entry name" value="Histone-fold"/>
</dbReference>
<reference evidence="6 7" key="1">
    <citation type="journal article" date="2011" name="PLoS Pathog.">
        <title>Endophytic Life Strategies Decoded by Genome and Transcriptome Analyses of the Mutualistic Root Symbiont Piriformospora indica.</title>
        <authorList>
            <person name="Zuccaro A."/>
            <person name="Lahrmann U."/>
            <person name="Guldener U."/>
            <person name="Langen G."/>
            <person name="Pfiffi S."/>
            <person name="Biedenkopf D."/>
            <person name="Wong P."/>
            <person name="Samans B."/>
            <person name="Grimm C."/>
            <person name="Basiewicz M."/>
            <person name="Murat C."/>
            <person name="Martin F."/>
            <person name="Kogel K.H."/>
        </authorList>
    </citation>
    <scope>NUCLEOTIDE SEQUENCE [LARGE SCALE GENOMIC DNA]</scope>
    <source>
        <strain evidence="6 7">DSM 11827</strain>
    </source>
</reference>
<evidence type="ECO:0000256" key="2">
    <source>
        <dbReference type="ARBA" id="ARBA00023015"/>
    </source>
</evidence>
<proteinExistence type="predicted"/>
<evidence type="ECO:0000256" key="4">
    <source>
        <dbReference type="ARBA" id="ARBA00023242"/>
    </source>
</evidence>
<dbReference type="Gene3D" id="1.10.20.10">
    <property type="entry name" value="Histone, subunit A"/>
    <property type="match status" value="1"/>
</dbReference>
<keyword evidence="2" id="KW-0805">Transcription regulation</keyword>
<evidence type="ECO:0000259" key="5">
    <source>
        <dbReference type="SMART" id="SM00576"/>
    </source>
</evidence>
<dbReference type="STRING" id="1109443.G4T559"/>
<comment type="caution">
    <text evidence="6">The sequence shown here is derived from an EMBL/GenBank/DDBJ whole genome shotgun (WGS) entry which is preliminary data.</text>
</comment>
<dbReference type="SMART" id="SM00576">
    <property type="entry name" value="BTP"/>
    <property type="match status" value="1"/>
</dbReference>
<dbReference type="AlphaFoldDB" id="G4T559"/>
<evidence type="ECO:0000256" key="3">
    <source>
        <dbReference type="ARBA" id="ARBA00023163"/>
    </source>
</evidence>
<comment type="subcellular location">
    <subcellularLocation>
        <location evidence="1">Nucleus</location>
    </subcellularLocation>
</comment>
<dbReference type="SUPFAM" id="SSF47113">
    <property type="entry name" value="Histone-fold"/>
    <property type="match status" value="1"/>
</dbReference>
<feature type="domain" description="Bromodomain associated" evidence="5">
    <location>
        <begin position="2"/>
        <end position="78"/>
    </location>
</feature>
<dbReference type="OrthoDB" id="436852at2759"/>